<protein>
    <submittedName>
        <fullName evidence="2">Uncharacterized protein</fullName>
    </submittedName>
</protein>
<dbReference type="EMBL" id="BMGT01000001">
    <property type="protein sequence ID" value="GGG67941.1"/>
    <property type="molecule type" value="Genomic_DNA"/>
</dbReference>
<comment type="caution">
    <text evidence="2">The sequence shown here is derived from an EMBL/GenBank/DDBJ whole genome shotgun (WGS) entry which is preliminary data.</text>
</comment>
<dbReference type="Proteomes" id="UP000647241">
    <property type="component" value="Unassembled WGS sequence"/>
</dbReference>
<accession>A0A917LZQ4</accession>
<evidence type="ECO:0000313" key="3">
    <source>
        <dbReference type="Proteomes" id="UP000647241"/>
    </source>
</evidence>
<reference evidence="2" key="2">
    <citation type="submission" date="2020-09" db="EMBL/GenBank/DDBJ databases">
        <authorList>
            <person name="Sun Q."/>
            <person name="Zhou Y."/>
        </authorList>
    </citation>
    <scope>NUCLEOTIDE SEQUENCE</scope>
    <source>
        <strain evidence="2">CGMCC 1.12997</strain>
    </source>
</reference>
<gene>
    <name evidence="2" type="ORF">GCM10011585_07330</name>
</gene>
<dbReference type="AlphaFoldDB" id="A0A917LZQ4"/>
<dbReference type="SUPFAM" id="SSF69349">
    <property type="entry name" value="Phage fibre proteins"/>
    <property type="match status" value="1"/>
</dbReference>
<sequence>MAVFNADVQTPRVTGDPGTDHILPPAGSLSYGGITSQSALAGTNGVDTLLVSGDRDRQMNGNESTRITQNRTHTIGGNQQKKIVGNKVENVISNFTQTTLGNLHRSIIGATNDLYTAAHTVAHKANQMLQEPVSYFHDVAEHFVKTTEHHDEYQFLQLYAGSVINVIGVNMDFKGGQLAAIIGSAEKTAFSWAEHLAKLHDAAVDQRFEALDGKIGAIQPVVHVTMLHEVAITQKILVVGINQYL</sequence>
<keyword evidence="3" id="KW-1185">Reference proteome</keyword>
<feature type="region of interest" description="Disordered" evidence="1">
    <location>
        <begin position="1"/>
        <end position="27"/>
    </location>
</feature>
<evidence type="ECO:0000256" key="1">
    <source>
        <dbReference type="SAM" id="MobiDB-lite"/>
    </source>
</evidence>
<reference evidence="2" key="1">
    <citation type="journal article" date="2014" name="Int. J. Syst. Evol. Microbiol.">
        <title>Complete genome sequence of Corynebacterium casei LMG S-19264T (=DSM 44701T), isolated from a smear-ripened cheese.</title>
        <authorList>
            <consortium name="US DOE Joint Genome Institute (JGI-PGF)"/>
            <person name="Walter F."/>
            <person name="Albersmeier A."/>
            <person name="Kalinowski J."/>
            <person name="Ruckert C."/>
        </authorList>
    </citation>
    <scope>NUCLEOTIDE SEQUENCE</scope>
    <source>
        <strain evidence="2">CGMCC 1.12997</strain>
    </source>
</reference>
<dbReference type="RefSeq" id="WP_188552766.1">
    <property type="nucleotide sequence ID" value="NZ_BMGT01000001.1"/>
</dbReference>
<evidence type="ECO:0000313" key="2">
    <source>
        <dbReference type="EMBL" id="GGG67941.1"/>
    </source>
</evidence>
<organism evidence="2 3">
    <name type="scientific">Edaphobacter dinghuensis</name>
    <dbReference type="NCBI Taxonomy" id="1560005"/>
    <lineage>
        <taxon>Bacteria</taxon>
        <taxon>Pseudomonadati</taxon>
        <taxon>Acidobacteriota</taxon>
        <taxon>Terriglobia</taxon>
        <taxon>Terriglobales</taxon>
        <taxon>Acidobacteriaceae</taxon>
        <taxon>Edaphobacter</taxon>
    </lineage>
</organism>
<name>A0A917LZQ4_9BACT</name>
<proteinExistence type="predicted"/>